<gene>
    <name evidence="1" type="ORF">PN36_29260</name>
</gene>
<sequence length="112" mass="13034">MKWNIIFYSEDLQQKIMNLPAGLQANYIHLTQRMEVYGPSLGMPHSRAMGDGLFELRLKANEGIARVFYCTLVGYKIVMLHSFVKKSQKTPAKELEIARRRMREVKTNDDTR</sequence>
<evidence type="ECO:0000313" key="2">
    <source>
        <dbReference type="Proteomes" id="UP000030428"/>
    </source>
</evidence>
<proteinExistence type="predicted"/>
<dbReference type="Proteomes" id="UP000030428">
    <property type="component" value="Unassembled WGS sequence"/>
</dbReference>
<organism evidence="1 2">
    <name type="scientific">Candidatus Thiomargarita nelsonii</name>
    <dbReference type="NCBI Taxonomy" id="1003181"/>
    <lineage>
        <taxon>Bacteria</taxon>
        <taxon>Pseudomonadati</taxon>
        <taxon>Pseudomonadota</taxon>
        <taxon>Gammaproteobacteria</taxon>
        <taxon>Thiotrichales</taxon>
        <taxon>Thiotrichaceae</taxon>
        <taxon>Thiomargarita</taxon>
    </lineage>
</organism>
<keyword evidence="2" id="KW-1185">Reference proteome</keyword>
<dbReference type="Pfam" id="PF05973">
    <property type="entry name" value="Gp49"/>
    <property type="match status" value="1"/>
</dbReference>
<protein>
    <recommendedName>
        <fullName evidence="3">Type II toxin-antitoxin system RelE/ParE family toxin</fullName>
    </recommendedName>
</protein>
<dbReference type="InterPro" id="IPR009241">
    <property type="entry name" value="HigB-like"/>
</dbReference>
<dbReference type="EMBL" id="JSZA02000200">
    <property type="protein sequence ID" value="TGO02178.1"/>
    <property type="molecule type" value="Genomic_DNA"/>
</dbReference>
<reference evidence="1 2" key="1">
    <citation type="journal article" date="2016" name="Front. Microbiol.">
        <title>Single-Cell (Meta-)Genomics of a Dimorphic Candidatus Thiomargarita nelsonii Reveals Genomic Plasticity.</title>
        <authorList>
            <person name="Flood B.E."/>
            <person name="Fliss P."/>
            <person name="Jones D.S."/>
            <person name="Dick G.J."/>
            <person name="Jain S."/>
            <person name="Kaster A.K."/>
            <person name="Winkel M."/>
            <person name="Mussmann M."/>
            <person name="Bailey J."/>
        </authorList>
    </citation>
    <scope>NUCLEOTIDE SEQUENCE [LARGE SCALE GENOMIC DNA]</scope>
    <source>
        <strain evidence="1">Hydrate Ridge</strain>
    </source>
</reference>
<dbReference type="AlphaFoldDB" id="A0A4E0QMB7"/>
<accession>A0A4E0QMB7</accession>
<comment type="caution">
    <text evidence="1">The sequence shown here is derived from an EMBL/GenBank/DDBJ whole genome shotgun (WGS) entry which is preliminary data.</text>
</comment>
<evidence type="ECO:0008006" key="3">
    <source>
        <dbReference type="Google" id="ProtNLM"/>
    </source>
</evidence>
<name>A0A4E0QMB7_9GAMM</name>
<evidence type="ECO:0000313" key="1">
    <source>
        <dbReference type="EMBL" id="TGO02178.1"/>
    </source>
</evidence>